<dbReference type="PANTHER" id="PTHR43540:SF6">
    <property type="entry name" value="ISOCHORISMATASE-LIKE DOMAIN-CONTAINING PROTEIN"/>
    <property type="match status" value="1"/>
</dbReference>
<name>A0A520XHE9_9DELT</name>
<accession>A0A520XHE9</accession>
<evidence type="ECO:0000313" key="3">
    <source>
        <dbReference type="EMBL" id="RZV40526.1"/>
    </source>
</evidence>
<dbReference type="Gene3D" id="3.40.50.850">
    <property type="entry name" value="Isochorismatase-like"/>
    <property type="match status" value="1"/>
</dbReference>
<dbReference type="PANTHER" id="PTHR43540">
    <property type="entry name" value="PEROXYUREIDOACRYLATE/UREIDOACRYLATE AMIDOHYDROLASE-RELATED"/>
    <property type="match status" value="1"/>
</dbReference>
<feature type="domain" description="Isochorismatase-like" evidence="2">
    <location>
        <begin position="22"/>
        <end position="195"/>
    </location>
</feature>
<evidence type="ECO:0000259" key="2">
    <source>
        <dbReference type="Pfam" id="PF00857"/>
    </source>
</evidence>
<protein>
    <submittedName>
        <fullName evidence="3">Cysteine hydrolase</fullName>
    </submittedName>
</protein>
<dbReference type="CDD" id="cd00431">
    <property type="entry name" value="cysteine_hydrolases"/>
    <property type="match status" value="1"/>
</dbReference>
<dbReference type="EMBL" id="SHMQ01000001">
    <property type="protein sequence ID" value="RZV40526.1"/>
    <property type="molecule type" value="Genomic_DNA"/>
</dbReference>
<keyword evidence="1 3" id="KW-0378">Hydrolase</keyword>
<sequence length="209" mass="23669">MKKANGVEIYENLKEILNPERSCLVVWDVQNGLVSRIYNKTEFVSDIKYLINALRGKIPIVYTLITPAAKEFRSSWSYYAMMKRFGVDDPAKLPDFMAKGSSDRNILEDIAPQDGDILLEKPTASIFIGTYFEQMMKNRNINTIIFTGIATEIGVESSARDAANRGFYPVIAEDCVSSMDKDAHGRSLENMRKMFICENSETIVENILK</sequence>
<reference evidence="3 4" key="1">
    <citation type="submission" date="2019-01" db="EMBL/GenBank/DDBJ databases">
        <title>Insights into ecological role of a new deltaproteobacterial order Candidatus Sinidesulfobacterales (Sva0485) by metagenomics and metatranscriptomics.</title>
        <authorList>
            <person name="Tan S."/>
            <person name="Liu J."/>
            <person name="Fang Y."/>
            <person name="Hedlund B."/>
            <person name="Lian Z.-H."/>
            <person name="Huang L.-Y."/>
            <person name="Li J.-T."/>
            <person name="Huang L.-N."/>
            <person name="Li W.-J."/>
            <person name="Jiang H.-C."/>
            <person name="Dong H.-L."/>
            <person name="Shu W.-S."/>
        </authorList>
    </citation>
    <scope>NUCLEOTIDE SEQUENCE [LARGE SCALE GENOMIC DNA]</scope>
    <source>
        <strain evidence="3">AP4</strain>
    </source>
</reference>
<evidence type="ECO:0000256" key="1">
    <source>
        <dbReference type="ARBA" id="ARBA00022801"/>
    </source>
</evidence>
<dbReference type="InterPro" id="IPR036380">
    <property type="entry name" value="Isochorismatase-like_sf"/>
</dbReference>
<comment type="caution">
    <text evidence="3">The sequence shown here is derived from an EMBL/GenBank/DDBJ whole genome shotgun (WGS) entry which is preliminary data.</text>
</comment>
<evidence type="ECO:0000313" key="4">
    <source>
        <dbReference type="Proteomes" id="UP000322454"/>
    </source>
</evidence>
<organism evidence="3 4">
    <name type="scientific">Candidatus Acidulodesulfobacterium acidiphilum</name>
    <dbReference type="NCBI Taxonomy" id="2597224"/>
    <lineage>
        <taxon>Bacteria</taxon>
        <taxon>Deltaproteobacteria</taxon>
        <taxon>Candidatus Acidulodesulfobacterales</taxon>
        <taxon>Candidatus Acidulodesulfobacterium</taxon>
    </lineage>
</organism>
<dbReference type="AlphaFoldDB" id="A0A520XHE9"/>
<dbReference type="Pfam" id="PF00857">
    <property type="entry name" value="Isochorismatase"/>
    <property type="match status" value="1"/>
</dbReference>
<dbReference type="InterPro" id="IPR000868">
    <property type="entry name" value="Isochorismatase-like_dom"/>
</dbReference>
<gene>
    <name evidence="3" type="ORF">EVJ48_00980</name>
</gene>
<dbReference type="SUPFAM" id="SSF52499">
    <property type="entry name" value="Isochorismatase-like hydrolases"/>
    <property type="match status" value="1"/>
</dbReference>
<dbReference type="Proteomes" id="UP000322454">
    <property type="component" value="Unassembled WGS sequence"/>
</dbReference>
<dbReference type="InterPro" id="IPR050272">
    <property type="entry name" value="Isochorismatase-like_hydrls"/>
</dbReference>
<dbReference type="GO" id="GO:0016787">
    <property type="term" value="F:hydrolase activity"/>
    <property type="evidence" value="ECO:0007669"/>
    <property type="project" value="UniProtKB-KW"/>
</dbReference>
<proteinExistence type="predicted"/>